<evidence type="ECO:0000313" key="3">
    <source>
        <dbReference type="Proteomes" id="UP001321766"/>
    </source>
</evidence>
<feature type="transmembrane region" description="Helical" evidence="1">
    <location>
        <begin position="111"/>
        <end position="132"/>
    </location>
</feature>
<keyword evidence="1" id="KW-0472">Membrane</keyword>
<accession>A0ABN6SDH7</accession>
<feature type="transmembrane region" description="Helical" evidence="1">
    <location>
        <begin position="381"/>
        <end position="401"/>
    </location>
</feature>
<evidence type="ECO:0000256" key="1">
    <source>
        <dbReference type="SAM" id="Phobius"/>
    </source>
</evidence>
<feature type="transmembrane region" description="Helical" evidence="1">
    <location>
        <begin position="500"/>
        <end position="517"/>
    </location>
</feature>
<name>A0ABN6SDH7_9BIFI</name>
<feature type="transmembrane region" description="Helical" evidence="1">
    <location>
        <begin position="237"/>
        <end position="259"/>
    </location>
</feature>
<feature type="transmembrane region" description="Helical" evidence="1">
    <location>
        <begin position="298"/>
        <end position="319"/>
    </location>
</feature>
<keyword evidence="1" id="KW-1133">Transmembrane helix</keyword>
<gene>
    <name evidence="2" type="ORF">KIM372_15250</name>
</gene>
<feature type="transmembrane region" description="Helical" evidence="1">
    <location>
        <begin position="587"/>
        <end position="608"/>
    </location>
</feature>
<sequence length="628" mass="69177">MSPSVSWKTRTKKATDGDWYASIAVKQYSPDVEGTRLVHIGDGSTAVRFDYQVQQGELIPLDDVVVNPPVSYHVSWLRLALELLLALMIIAFRPGSALYRYRFRAKDMRCVGSLGLVLALQIACIVGEWVLFGMKASPSGYGRMSTGMVVDFDQYADLANALLHGQISLNLPVNADLAAMSNPYDAASRIALGSTSLDCTPIFFDVAFVGGKYYCYFGILPALVLFAPYKLLTGNNLPAASAVLIFALLLACAAMALTVQIARLFARKGSPVSLGSVLLISSCILCALPLFYVLSSELFYQLPQTLALVFTFLGLSAWIESKLRGLSKPWLAAGSFLVACTLGCRPQFALSALLAVPLFAPEIAHLWIEGRASSKGLRAEIHTWLCALLPFAVVFIPLFAYNTARFGSPLDFGSNYNLTGYDMTHSSFPLTQMLPLTFLYFFQPPNLSTTFPFLLPTHQEMSTWLPMQASYGGYFALIAPFALVVAGWGSCKRVLRKRQLNMLCVSLAVIALGIYAINTHLVGFDIRYMLDFGWAIMLVAALCILAFDSYRVKSNDRGAGSNKHKRHLTCEAASTQLNPLRVRSRCVLGWVNVGLVLSCLGIFFYIFAVRNPGNDQLWWSVYSWFVFM</sequence>
<feature type="transmembrane region" description="Helical" evidence="1">
    <location>
        <begin position="76"/>
        <end position="99"/>
    </location>
</feature>
<feature type="transmembrane region" description="Helical" evidence="1">
    <location>
        <begin position="271"/>
        <end position="292"/>
    </location>
</feature>
<dbReference type="Proteomes" id="UP001321766">
    <property type="component" value="Chromosome"/>
</dbReference>
<reference evidence="2 3" key="1">
    <citation type="journal article" date="2023" name="Microbiol. Spectr.">
        <title>Symbiosis of Carpenter Bees with Uncharacterized Lactic Acid Bacteria Showing NAD Auxotrophy.</title>
        <authorList>
            <person name="Kawasaki S."/>
            <person name="Ozawa K."/>
            <person name="Mori T."/>
            <person name="Yamamoto A."/>
            <person name="Ito M."/>
            <person name="Ohkuma M."/>
            <person name="Sakamoto M."/>
            <person name="Matsutani M."/>
        </authorList>
    </citation>
    <scope>NUCLEOTIDE SEQUENCE [LARGE SCALE GENOMIC DNA]</scope>
    <source>
        <strain evidence="2 3">Kim37-2</strain>
    </source>
</reference>
<organism evidence="2 3">
    <name type="scientific">Bombiscardovia nodaiensis</name>
    <dbReference type="NCBI Taxonomy" id="2932181"/>
    <lineage>
        <taxon>Bacteria</taxon>
        <taxon>Bacillati</taxon>
        <taxon>Actinomycetota</taxon>
        <taxon>Actinomycetes</taxon>
        <taxon>Bifidobacteriales</taxon>
        <taxon>Bifidobacteriaceae</taxon>
        <taxon>Bombiscardovia</taxon>
    </lineage>
</organism>
<protein>
    <recommendedName>
        <fullName evidence="4">Glycosyltransferase RgtA/B/C/D-like domain-containing protein</fullName>
    </recommendedName>
</protein>
<feature type="transmembrane region" description="Helical" evidence="1">
    <location>
        <begin position="213"/>
        <end position="231"/>
    </location>
</feature>
<evidence type="ECO:0000313" key="2">
    <source>
        <dbReference type="EMBL" id="BDR53618.1"/>
    </source>
</evidence>
<evidence type="ECO:0008006" key="4">
    <source>
        <dbReference type="Google" id="ProtNLM"/>
    </source>
</evidence>
<feature type="transmembrane region" description="Helical" evidence="1">
    <location>
        <begin position="471"/>
        <end position="488"/>
    </location>
</feature>
<keyword evidence="1" id="KW-0812">Transmembrane</keyword>
<feature type="transmembrane region" description="Helical" evidence="1">
    <location>
        <begin position="529"/>
        <end position="547"/>
    </location>
</feature>
<proteinExistence type="predicted"/>
<dbReference type="EMBL" id="AP026798">
    <property type="protein sequence ID" value="BDR53618.1"/>
    <property type="molecule type" value="Genomic_DNA"/>
</dbReference>
<keyword evidence="3" id="KW-1185">Reference proteome</keyword>